<sequence length="358" mass="38534">MRIVITGASGNVGTAVLRVLRRADPGHELVGVVRRPPALEGDYRDMTWHAVDLAEDRAGGQLAGIFVGADAVIHLAWGFQPTRNTEYLTRLGVGGTQAVLDAAHRAQVPQLVHMSSVGTYAPGRYGERVDEAWSTSGVRSSPYSRDKSAAEALLDVYERDNADGGVLIARARPGFIVQRAAASGLMRYGLPAWIPMRVLPLLPVLPLDRALCIPLIHADDVATALVAVVHRRARGAFNLAGEPPLDRDTVAKVLGAKAIQVPSGLLGAAVDLSWRARLQPIDRGWLDLAFSVPLLDTGRARRELEWAPQWSATDALADVLAGVSEGAHTVSPPLRRRSMLEQLVRDLTAGQVTTRRVP</sequence>
<protein>
    <submittedName>
        <fullName evidence="2">NAD-dependent epimerase/dehydratase</fullName>
        <ecNumber evidence="2">4.2.1.46</ecNumber>
    </submittedName>
</protein>
<dbReference type="EC" id="4.2.1.46" evidence="2"/>
<name>A0A378TI72_9MYCO</name>
<dbReference type="PANTHER" id="PTHR48079">
    <property type="entry name" value="PROTEIN YEEZ"/>
    <property type="match status" value="1"/>
</dbReference>
<dbReference type="PANTHER" id="PTHR48079:SF6">
    <property type="entry name" value="NAD(P)-BINDING DOMAIN-CONTAINING PROTEIN-RELATED"/>
    <property type="match status" value="1"/>
</dbReference>
<dbReference type="SUPFAM" id="SSF51735">
    <property type="entry name" value="NAD(P)-binding Rossmann-fold domains"/>
    <property type="match status" value="1"/>
</dbReference>
<dbReference type="InterPro" id="IPR051783">
    <property type="entry name" value="NAD(P)-dependent_oxidoreduct"/>
</dbReference>
<organism evidence="2 3">
    <name type="scientific">Mycolicibacterium tokaiense</name>
    <dbReference type="NCBI Taxonomy" id="39695"/>
    <lineage>
        <taxon>Bacteria</taxon>
        <taxon>Bacillati</taxon>
        <taxon>Actinomycetota</taxon>
        <taxon>Actinomycetes</taxon>
        <taxon>Mycobacteriales</taxon>
        <taxon>Mycobacteriaceae</taxon>
        <taxon>Mycolicibacterium</taxon>
    </lineage>
</organism>
<dbReference type="GO" id="GO:0008460">
    <property type="term" value="F:dTDP-glucose 4,6-dehydratase activity"/>
    <property type="evidence" value="ECO:0007669"/>
    <property type="project" value="UniProtKB-EC"/>
</dbReference>
<dbReference type="OrthoDB" id="3338687at2"/>
<dbReference type="Gene3D" id="3.40.50.720">
    <property type="entry name" value="NAD(P)-binding Rossmann-like Domain"/>
    <property type="match status" value="1"/>
</dbReference>
<dbReference type="GO" id="GO:0004029">
    <property type="term" value="F:aldehyde dehydrogenase (NAD+) activity"/>
    <property type="evidence" value="ECO:0007669"/>
    <property type="project" value="TreeGrafter"/>
</dbReference>
<dbReference type="EMBL" id="UGQT01000001">
    <property type="protein sequence ID" value="STZ59857.1"/>
    <property type="molecule type" value="Genomic_DNA"/>
</dbReference>
<dbReference type="InterPro" id="IPR036291">
    <property type="entry name" value="NAD(P)-bd_dom_sf"/>
</dbReference>
<dbReference type="RefSeq" id="WP_115279219.1">
    <property type="nucleotide sequence ID" value="NZ_AP022600.1"/>
</dbReference>
<keyword evidence="2" id="KW-0456">Lyase</keyword>
<dbReference type="Pfam" id="PF01370">
    <property type="entry name" value="Epimerase"/>
    <property type="match status" value="1"/>
</dbReference>
<dbReference type="GO" id="GO:0005737">
    <property type="term" value="C:cytoplasm"/>
    <property type="evidence" value="ECO:0007669"/>
    <property type="project" value="TreeGrafter"/>
</dbReference>
<feature type="domain" description="NAD-dependent epimerase/dehydratase" evidence="1">
    <location>
        <begin position="3"/>
        <end position="161"/>
    </location>
</feature>
<accession>A0A378TI72</accession>
<evidence type="ECO:0000313" key="2">
    <source>
        <dbReference type="EMBL" id="STZ59857.1"/>
    </source>
</evidence>
<proteinExistence type="predicted"/>
<dbReference type="InterPro" id="IPR001509">
    <property type="entry name" value="Epimerase_deHydtase"/>
</dbReference>
<evidence type="ECO:0000313" key="3">
    <source>
        <dbReference type="Proteomes" id="UP000254978"/>
    </source>
</evidence>
<gene>
    <name evidence="2" type="primary">strE_2</name>
    <name evidence="2" type="ORF">NCTC10821_03395</name>
</gene>
<keyword evidence="3" id="KW-1185">Reference proteome</keyword>
<evidence type="ECO:0000259" key="1">
    <source>
        <dbReference type="Pfam" id="PF01370"/>
    </source>
</evidence>
<dbReference type="AlphaFoldDB" id="A0A378TI72"/>
<reference evidence="2 3" key="1">
    <citation type="submission" date="2018-06" db="EMBL/GenBank/DDBJ databases">
        <authorList>
            <consortium name="Pathogen Informatics"/>
            <person name="Doyle S."/>
        </authorList>
    </citation>
    <scope>NUCLEOTIDE SEQUENCE [LARGE SCALE GENOMIC DNA]</scope>
    <source>
        <strain evidence="2 3">NCTC10821</strain>
    </source>
</reference>
<dbReference type="Proteomes" id="UP000254978">
    <property type="component" value="Unassembled WGS sequence"/>
</dbReference>